<organism evidence="2">
    <name type="scientific">Streptomyces melanovinaceus</name>
    <dbReference type="NCBI Taxonomy" id="1182637"/>
    <lineage>
        <taxon>Bacteria</taxon>
        <taxon>Bacillati</taxon>
        <taxon>Actinomycetota</taxon>
        <taxon>Actinomycetes</taxon>
        <taxon>Kitasatosporales</taxon>
        <taxon>Streptomycetaceae</taxon>
        <taxon>Streptomyces</taxon>
    </lineage>
</organism>
<protein>
    <submittedName>
        <fullName evidence="2">Uncharacterized protein</fullName>
    </submittedName>
</protein>
<feature type="compositionally biased region" description="Basic and acidic residues" evidence="1">
    <location>
        <begin position="142"/>
        <end position="153"/>
    </location>
</feature>
<name>A0A0A6ZAJ6_9ACTN</name>
<proteinExistence type="predicted"/>
<accession>A0A0A6ZAJ6</accession>
<reference evidence="2" key="1">
    <citation type="submission" date="2012-05" db="EMBL/GenBank/DDBJ databases">
        <title>Quinocarcin biosynthetic gene cluster.</title>
        <authorList>
            <person name="Jian X.H."/>
            <person name="Song L.Q."/>
            <person name="Tang G.L."/>
        </authorList>
    </citation>
    <scope>NUCLEOTIDE SEQUENCE</scope>
    <source>
        <strain evidence="2">NRRL 12388</strain>
    </source>
</reference>
<feature type="region of interest" description="Disordered" evidence="1">
    <location>
        <begin position="1"/>
        <end position="43"/>
    </location>
</feature>
<evidence type="ECO:0000256" key="1">
    <source>
        <dbReference type="SAM" id="MobiDB-lite"/>
    </source>
</evidence>
<sequence length="195" mass="20219">MSDSGRTVSRSPRAAGESVRSFANVRGAAPSRASERAGAPAHRFQQQGPITIAVCEVCHNDYEMAFEVRAAGGAVHVFDSIECAAQKIAPTCVNCQCRILGHGMQASSSAAHTARVRRACPGPSSWITPEPPAGRWTAAEGFPDRTPVERPSARGENLAQSEAGPLAFIPADAAGPAAGEFPSPAQGRGRRSSAG</sequence>
<dbReference type="EMBL" id="JX021290">
    <property type="protein sequence ID" value="AGD95048.1"/>
    <property type="molecule type" value="Genomic_DNA"/>
</dbReference>
<evidence type="ECO:0000313" key="2">
    <source>
        <dbReference type="EMBL" id="AGD95048.1"/>
    </source>
</evidence>
<feature type="compositionally biased region" description="Polar residues" evidence="1">
    <location>
        <begin position="1"/>
        <end position="10"/>
    </location>
</feature>
<feature type="region of interest" description="Disordered" evidence="1">
    <location>
        <begin position="122"/>
        <end position="195"/>
    </location>
</feature>
<feature type="compositionally biased region" description="Low complexity" evidence="1">
    <location>
        <begin position="170"/>
        <end position="179"/>
    </location>
</feature>
<dbReference type="AlphaFoldDB" id="A0A0A6ZAJ6"/>